<protein>
    <submittedName>
        <fullName evidence="1">Uncharacterized protein</fullName>
    </submittedName>
</protein>
<dbReference type="AlphaFoldDB" id="A0A645D2X6"/>
<proteinExistence type="predicted"/>
<reference evidence="1" key="1">
    <citation type="submission" date="2019-08" db="EMBL/GenBank/DDBJ databases">
        <authorList>
            <person name="Kucharzyk K."/>
            <person name="Murdoch R.W."/>
            <person name="Higgins S."/>
            <person name="Loffler F."/>
        </authorList>
    </citation>
    <scope>NUCLEOTIDE SEQUENCE</scope>
</reference>
<gene>
    <name evidence="1" type="ORF">SDC9_130482</name>
</gene>
<evidence type="ECO:0000313" key="1">
    <source>
        <dbReference type="EMBL" id="MPM83418.1"/>
    </source>
</evidence>
<organism evidence="1">
    <name type="scientific">bioreactor metagenome</name>
    <dbReference type="NCBI Taxonomy" id="1076179"/>
    <lineage>
        <taxon>unclassified sequences</taxon>
        <taxon>metagenomes</taxon>
        <taxon>ecological metagenomes</taxon>
    </lineage>
</organism>
<accession>A0A645D2X6</accession>
<sequence length="70" mass="7876">MMCRKRTSRLGNDLGVGNFVFVSGIHEREDRVVYIFLNGIIDAVFAVRRTGTVVIYAESAADIHKFNLES</sequence>
<name>A0A645D2X6_9ZZZZ</name>
<comment type="caution">
    <text evidence="1">The sequence shown here is derived from an EMBL/GenBank/DDBJ whole genome shotgun (WGS) entry which is preliminary data.</text>
</comment>
<dbReference type="EMBL" id="VSSQ01032222">
    <property type="protein sequence ID" value="MPM83418.1"/>
    <property type="molecule type" value="Genomic_DNA"/>
</dbReference>